<dbReference type="EMBL" id="JAZHGA010000003">
    <property type="protein sequence ID" value="MEM5339178.1"/>
    <property type="molecule type" value="Genomic_DNA"/>
</dbReference>
<proteinExistence type="predicted"/>
<gene>
    <name evidence="1" type="ORF">V4C56_05975</name>
</gene>
<organism evidence="1 2">
    <name type="scientific">Paraburkholderia azotifigens</name>
    <dbReference type="NCBI Taxonomy" id="2057004"/>
    <lineage>
        <taxon>Bacteria</taxon>
        <taxon>Pseudomonadati</taxon>
        <taxon>Pseudomonadota</taxon>
        <taxon>Betaproteobacteria</taxon>
        <taxon>Burkholderiales</taxon>
        <taxon>Burkholderiaceae</taxon>
        <taxon>Paraburkholderia</taxon>
    </lineage>
</organism>
<sequence>MSSQTAMSVCTVLFACGVIALSQLAYSVIEKPARRTMRALLSGVGSEVGIGATTTRS</sequence>
<reference evidence="1 2" key="1">
    <citation type="submission" date="2024-01" db="EMBL/GenBank/DDBJ databases">
        <title>The diversity of rhizobia nodulating Mimosa spp. in eleven states of Brazil covering several biomes is determined by host plant, location, and edaphic factors.</title>
        <authorList>
            <person name="Rouws L."/>
            <person name="Barauna A."/>
            <person name="Beukes C."/>
            <person name="De Faria S.M."/>
            <person name="Gross E."/>
            <person name="Dos Reis Junior F.B."/>
            <person name="Simon M."/>
            <person name="Maluk M."/>
            <person name="Odee D.W."/>
            <person name="Kenicer G."/>
            <person name="Young J.P.W."/>
            <person name="Reis V.M."/>
            <person name="Zilli J."/>
            <person name="James E.K."/>
        </authorList>
    </citation>
    <scope>NUCLEOTIDE SEQUENCE [LARGE SCALE GENOMIC DNA]</scope>
    <source>
        <strain evidence="1 2">JPY530</strain>
    </source>
</reference>
<protein>
    <submittedName>
        <fullName evidence="1">Uncharacterized protein</fullName>
    </submittedName>
</protein>
<evidence type="ECO:0000313" key="1">
    <source>
        <dbReference type="EMBL" id="MEM5339178.1"/>
    </source>
</evidence>
<keyword evidence="2" id="KW-1185">Reference proteome</keyword>
<comment type="caution">
    <text evidence="1">The sequence shown here is derived from an EMBL/GenBank/DDBJ whole genome shotgun (WGS) entry which is preliminary data.</text>
</comment>
<name>A0ABU9QXD7_9BURK</name>
<dbReference type="Proteomes" id="UP001481677">
    <property type="component" value="Unassembled WGS sequence"/>
</dbReference>
<evidence type="ECO:0000313" key="2">
    <source>
        <dbReference type="Proteomes" id="UP001481677"/>
    </source>
</evidence>
<accession>A0ABU9QXD7</accession>